<sequence length="396" mass="43832">MQLRSVAAALACSSLAAPATAESTSDSFQTRSTAATSGGVEQFAPAASSTEHRIDYAHWDEALGWFVIPMGPSLREGAPRVEPFTGSRRVYGHDSRYRLEGNRVAFSFFDDDVRASLTDYRMDLERIGTELDITGLPRNEQLAYWLNLHNVAMIEALAGAYPLSEPRSRRFGSNSASLDDAKLVSVNGVALSPRDIREGIVFPNWRDPKVIYGFWRGEIGGPSIQRLAYSGQNVDALLALSAEEFVNSLRGVEKFSGALQVSKIYEEAAPYYFADFNQLRGHLSQFAGDEVRSLIERTNETRYNTYETDLADLTRGEKAPGFFNFGTATDPTGGDRLFRSYTPRSALNPNSPISMSIQRLITERQNKLTKATKRGIRTGMVIYGDGEFAGEQKEVE</sequence>
<organism evidence="3 4">
    <name type="scientific">Erythrobacter crassostreae</name>
    <dbReference type="NCBI Taxonomy" id="2828328"/>
    <lineage>
        <taxon>Bacteria</taxon>
        <taxon>Pseudomonadati</taxon>
        <taxon>Pseudomonadota</taxon>
        <taxon>Alphaproteobacteria</taxon>
        <taxon>Sphingomonadales</taxon>
        <taxon>Erythrobacteraceae</taxon>
        <taxon>Erythrobacter/Porphyrobacter group</taxon>
        <taxon>Erythrobacter</taxon>
    </lineage>
</organism>
<reference evidence="3" key="1">
    <citation type="submission" date="2021-04" db="EMBL/GenBank/DDBJ databases">
        <authorList>
            <person name="Pira H."/>
            <person name="Risdian C."/>
            <person name="Wink J."/>
        </authorList>
    </citation>
    <scope>NUCLEOTIDE SEQUENCE</scope>
    <source>
        <strain evidence="3">WH158</strain>
    </source>
</reference>
<feature type="domain" description="DUF547" evidence="2">
    <location>
        <begin position="134"/>
        <end position="246"/>
    </location>
</feature>
<feature type="signal peptide" evidence="1">
    <location>
        <begin position="1"/>
        <end position="21"/>
    </location>
</feature>
<dbReference type="AlphaFoldDB" id="A0A9X1F0Q0"/>
<dbReference type="InterPro" id="IPR006869">
    <property type="entry name" value="DUF547"/>
</dbReference>
<evidence type="ECO:0000256" key="1">
    <source>
        <dbReference type="SAM" id="SignalP"/>
    </source>
</evidence>
<evidence type="ECO:0000313" key="3">
    <source>
        <dbReference type="EMBL" id="MBV7257984.1"/>
    </source>
</evidence>
<evidence type="ECO:0000259" key="2">
    <source>
        <dbReference type="Pfam" id="PF04784"/>
    </source>
</evidence>
<dbReference type="EMBL" id="JAGSPC010000001">
    <property type="protein sequence ID" value="MBV7257984.1"/>
    <property type="molecule type" value="Genomic_DNA"/>
</dbReference>
<protein>
    <submittedName>
        <fullName evidence="3">DUF547 domain-containing protein</fullName>
    </submittedName>
</protein>
<keyword evidence="4" id="KW-1185">Reference proteome</keyword>
<dbReference type="Proteomes" id="UP001138681">
    <property type="component" value="Unassembled WGS sequence"/>
</dbReference>
<evidence type="ECO:0000313" key="4">
    <source>
        <dbReference type="Proteomes" id="UP001138681"/>
    </source>
</evidence>
<keyword evidence="1" id="KW-0732">Signal</keyword>
<proteinExistence type="predicted"/>
<comment type="caution">
    <text evidence="3">The sequence shown here is derived from an EMBL/GenBank/DDBJ whole genome shotgun (WGS) entry which is preliminary data.</text>
</comment>
<name>A0A9X1F0Q0_9SPHN</name>
<accession>A0A9X1F0Q0</accession>
<gene>
    <name evidence="3" type="ORF">KCG46_00170</name>
</gene>
<dbReference type="RefSeq" id="WP_218403363.1">
    <property type="nucleotide sequence ID" value="NZ_JAGSPC010000001.1"/>
</dbReference>
<feature type="chain" id="PRO_5040775745" evidence="1">
    <location>
        <begin position="22"/>
        <end position="396"/>
    </location>
</feature>
<dbReference type="Pfam" id="PF04784">
    <property type="entry name" value="DUF547"/>
    <property type="match status" value="1"/>
</dbReference>